<evidence type="ECO:0000313" key="5">
    <source>
        <dbReference type="EMBL" id="MBL4914072.1"/>
    </source>
</evidence>
<keyword evidence="6" id="KW-1185">Reference proteome</keyword>
<dbReference type="InterPro" id="IPR011004">
    <property type="entry name" value="Trimer_LpxA-like_sf"/>
</dbReference>
<dbReference type="InterPro" id="IPR018357">
    <property type="entry name" value="Hexapep_transf_CS"/>
</dbReference>
<dbReference type="SUPFAM" id="SSF51161">
    <property type="entry name" value="Trimeric LpxA-like enzymes"/>
    <property type="match status" value="1"/>
</dbReference>
<keyword evidence="2" id="KW-0808">Transferase</keyword>
<dbReference type="InterPro" id="IPR001451">
    <property type="entry name" value="Hexapep"/>
</dbReference>
<evidence type="ECO:0000256" key="2">
    <source>
        <dbReference type="ARBA" id="ARBA00022679"/>
    </source>
</evidence>
<dbReference type="GO" id="GO:0016746">
    <property type="term" value="F:acyltransferase activity"/>
    <property type="evidence" value="ECO:0007669"/>
    <property type="project" value="UniProtKB-KW"/>
</dbReference>
<evidence type="ECO:0000256" key="4">
    <source>
        <dbReference type="ARBA" id="ARBA00023315"/>
    </source>
</evidence>
<dbReference type="PANTHER" id="PTHR23416:SF23">
    <property type="entry name" value="ACETYLTRANSFERASE C18B11.09C-RELATED"/>
    <property type="match status" value="1"/>
</dbReference>
<dbReference type="InterPro" id="IPR051159">
    <property type="entry name" value="Hexapeptide_acetyltransf"/>
</dbReference>
<accession>A0ABS1T2M7</accession>
<dbReference type="Gene3D" id="2.160.10.10">
    <property type="entry name" value="Hexapeptide repeat proteins"/>
    <property type="match status" value="1"/>
</dbReference>
<reference evidence="5 6" key="1">
    <citation type="submission" date="2021-01" db="EMBL/GenBank/DDBJ databases">
        <title>Genome sequence of Shewanella schlegeliana JCM 11561.</title>
        <authorList>
            <person name="Zhang H."/>
            <person name="Li C."/>
        </authorList>
    </citation>
    <scope>NUCLEOTIDE SEQUENCE [LARGE SCALE GENOMIC DNA]</scope>
    <source>
        <strain evidence="5 6">JCM 11561</strain>
    </source>
</reference>
<dbReference type="CDD" id="cd04647">
    <property type="entry name" value="LbH_MAT_like"/>
    <property type="match status" value="1"/>
</dbReference>
<protein>
    <submittedName>
        <fullName evidence="5">Acyltransferase</fullName>
    </submittedName>
</protein>
<dbReference type="Pfam" id="PF00132">
    <property type="entry name" value="Hexapep"/>
    <property type="match status" value="1"/>
</dbReference>
<dbReference type="Proteomes" id="UP000604898">
    <property type="component" value="Unassembled WGS sequence"/>
</dbReference>
<evidence type="ECO:0000256" key="1">
    <source>
        <dbReference type="ARBA" id="ARBA00007274"/>
    </source>
</evidence>
<proteinExistence type="inferred from homology"/>
<organism evidence="5 6">
    <name type="scientific">Shewanella schlegeliana</name>
    <dbReference type="NCBI Taxonomy" id="190308"/>
    <lineage>
        <taxon>Bacteria</taxon>
        <taxon>Pseudomonadati</taxon>
        <taxon>Pseudomonadota</taxon>
        <taxon>Gammaproteobacteria</taxon>
        <taxon>Alteromonadales</taxon>
        <taxon>Shewanellaceae</taxon>
        <taxon>Shewanella</taxon>
    </lineage>
</organism>
<evidence type="ECO:0000256" key="3">
    <source>
        <dbReference type="ARBA" id="ARBA00022737"/>
    </source>
</evidence>
<name>A0ABS1T2M7_9GAMM</name>
<keyword evidence="4 5" id="KW-0012">Acyltransferase</keyword>
<dbReference type="PROSITE" id="PS00101">
    <property type="entry name" value="HEXAPEP_TRANSFERASES"/>
    <property type="match status" value="1"/>
</dbReference>
<dbReference type="EMBL" id="JAESVD010000007">
    <property type="protein sequence ID" value="MBL4914072.1"/>
    <property type="molecule type" value="Genomic_DNA"/>
</dbReference>
<keyword evidence="3" id="KW-0677">Repeat</keyword>
<dbReference type="PANTHER" id="PTHR23416">
    <property type="entry name" value="SIALIC ACID SYNTHASE-RELATED"/>
    <property type="match status" value="1"/>
</dbReference>
<comment type="caution">
    <text evidence="5">The sequence shown here is derived from an EMBL/GenBank/DDBJ whole genome shotgun (WGS) entry which is preliminary data.</text>
</comment>
<comment type="similarity">
    <text evidence="1">Belongs to the transferase hexapeptide repeat family.</text>
</comment>
<gene>
    <name evidence="5" type="ORF">JMA39_13190</name>
</gene>
<evidence type="ECO:0000313" key="6">
    <source>
        <dbReference type="Proteomes" id="UP000604898"/>
    </source>
</evidence>
<sequence length="136" mass="14334">MRKNSNLVLNGDFAIYTGCSIVVQSNATLTLGSGYINNDAKVKCYNSITIGHNVVISEGVVIRDSDNHHINGVMNQNPINIGNNVWIGLNVTILNGVSIGEGAVIAAGSVVVSDVPAYTLVAGCPAKVKKTNVMWH</sequence>